<evidence type="ECO:0000313" key="3">
    <source>
        <dbReference type="EMBL" id="KAL2863420.1"/>
    </source>
</evidence>
<feature type="domain" description="Rhodanese" evidence="2">
    <location>
        <begin position="122"/>
        <end position="224"/>
    </location>
</feature>
<dbReference type="CDD" id="cd01443">
    <property type="entry name" value="Cdc25_Acr2p"/>
    <property type="match status" value="1"/>
</dbReference>
<dbReference type="Gene3D" id="3.40.250.10">
    <property type="entry name" value="Rhodanese-like domain"/>
    <property type="match status" value="1"/>
</dbReference>
<feature type="region of interest" description="Disordered" evidence="1">
    <location>
        <begin position="21"/>
        <end position="53"/>
    </location>
</feature>
<sequence>MGTAKRQHEVPVITDRYEALQGHKSSSSTTNHHPAVTSQPGGKTIPAGKSPTSNFTLTTPATHYYIPPYPLKPPYTASITMTTQEPPGTPWHADFPAPKTENPAWFPRETLLDWMKEGKKKSGVDFLLVDLRRTDFEGGTIRGSLNLPAQSLYPTLPTLFALVRSAGVKDVVFYCGSSQGRGTRGAGWFADYLRDQGVSDGEVKSWRLEGGIKGWVKAGEEYTRLVDGFDRGVWEKAGIL</sequence>
<proteinExistence type="predicted"/>
<dbReference type="SMART" id="SM00450">
    <property type="entry name" value="RHOD"/>
    <property type="match status" value="1"/>
</dbReference>
<accession>A0ABR4LFW3</accession>
<evidence type="ECO:0000256" key="1">
    <source>
        <dbReference type="SAM" id="MobiDB-lite"/>
    </source>
</evidence>
<dbReference type="PANTHER" id="PTHR10828">
    <property type="entry name" value="M-PHASE INDUCER PHOSPHATASE DUAL SPECIFICITY PHOSPHATASE CDC25"/>
    <property type="match status" value="1"/>
</dbReference>
<feature type="compositionally biased region" description="Polar residues" evidence="1">
    <location>
        <begin position="23"/>
        <end position="41"/>
    </location>
</feature>
<dbReference type="Pfam" id="PF00581">
    <property type="entry name" value="Rhodanese"/>
    <property type="match status" value="1"/>
</dbReference>
<dbReference type="InterPro" id="IPR036873">
    <property type="entry name" value="Rhodanese-like_dom_sf"/>
</dbReference>
<evidence type="ECO:0000313" key="4">
    <source>
        <dbReference type="Proteomes" id="UP001610432"/>
    </source>
</evidence>
<evidence type="ECO:0000259" key="2">
    <source>
        <dbReference type="PROSITE" id="PS50206"/>
    </source>
</evidence>
<dbReference type="PROSITE" id="PS50206">
    <property type="entry name" value="RHODANESE_3"/>
    <property type="match status" value="1"/>
</dbReference>
<dbReference type="PANTHER" id="PTHR10828:SF50">
    <property type="entry name" value="REDUCTASE (ARC2), PUTATIVE (AFU_ORTHOLOGUE AFUA_6G13400)-RELATED"/>
    <property type="match status" value="1"/>
</dbReference>
<protein>
    <submittedName>
        <fullName evidence="3">Rhodanese-like domain-containing protein</fullName>
    </submittedName>
</protein>
<dbReference type="Proteomes" id="UP001610432">
    <property type="component" value="Unassembled WGS sequence"/>
</dbReference>
<gene>
    <name evidence="3" type="ORF">BJX67DRAFT_261804</name>
</gene>
<dbReference type="SUPFAM" id="SSF52821">
    <property type="entry name" value="Rhodanese/Cell cycle control phosphatase"/>
    <property type="match status" value="1"/>
</dbReference>
<reference evidence="3 4" key="1">
    <citation type="submission" date="2024-07" db="EMBL/GenBank/DDBJ databases">
        <title>Section-level genome sequencing and comparative genomics of Aspergillus sections Usti and Cavernicolus.</title>
        <authorList>
            <consortium name="Lawrence Berkeley National Laboratory"/>
            <person name="Nybo J.L."/>
            <person name="Vesth T.C."/>
            <person name="Theobald S."/>
            <person name="Frisvad J.C."/>
            <person name="Larsen T.O."/>
            <person name="Kjaerboelling I."/>
            <person name="Rothschild-Mancinelli K."/>
            <person name="Lyhne E.K."/>
            <person name="Kogle M.E."/>
            <person name="Barry K."/>
            <person name="Clum A."/>
            <person name="Na H."/>
            <person name="Ledsgaard L."/>
            <person name="Lin J."/>
            <person name="Lipzen A."/>
            <person name="Kuo A."/>
            <person name="Riley R."/>
            <person name="Mondo S."/>
            <person name="Labutti K."/>
            <person name="Haridas S."/>
            <person name="Pangalinan J."/>
            <person name="Salamov A.A."/>
            <person name="Simmons B.A."/>
            <person name="Magnuson J.K."/>
            <person name="Chen J."/>
            <person name="Drula E."/>
            <person name="Henrissat B."/>
            <person name="Wiebenga A."/>
            <person name="Lubbers R.J."/>
            <person name="Gomes A.C."/>
            <person name="Macurrencykelacurrency M.R."/>
            <person name="Stajich J."/>
            <person name="Grigoriev I.V."/>
            <person name="Mortensen U.H."/>
            <person name="De Vries R.P."/>
            <person name="Baker S.E."/>
            <person name="Andersen M.R."/>
        </authorList>
    </citation>
    <scope>NUCLEOTIDE SEQUENCE [LARGE SCALE GENOMIC DNA]</scope>
    <source>
        <strain evidence="3 4">CBS 449.75</strain>
    </source>
</reference>
<organism evidence="3 4">
    <name type="scientific">Aspergillus lucknowensis</name>
    <dbReference type="NCBI Taxonomy" id="176173"/>
    <lineage>
        <taxon>Eukaryota</taxon>
        <taxon>Fungi</taxon>
        <taxon>Dikarya</taxon>
        <taxon>Ascomycota</taxon>
        <taxon>Pezizomycotina</taxon>
        <taxon>Eurotiomycetes</taxon>
        <taxon>Eurotiomycetidae</taxon>
        <taxon>Eurotiales</taxon>
        <taxon>Aspergillaceae</taxon>
        <taxon>Aspergillus</taxon>
        <taxon>Aspergillus subgen. Nidulantes</taxon>
    </lineage>
</organism>
<name>A0ABR4LFW3_9EURO</name>
<comment type="caution">
    <text evidence="3">The sequence shown here is derived from an EMBL/GenBank/DDBJ whole genome shotgun (WGS) entry which is preliminary data.</text>
</comment>
<dbReference type="RefSeq" id="XP_070882399.1">
    <property type="nucleotide sequence ID" value="XM_071026356.1"/>
</dbReference>
<dbReference type="InterPro" id="IPR001763">
    <property type="entry name" value="Rhodanese-like_dom"/>
</dbReference>
<dbReference type="GeneID" id="98141428"/>
<keyword evidence="4" id="KW-1185">Reference proteome</keyword>
<dbReference type="EMBL" id="JBFXLQ010000052">
    <property type="protein sequence ID" value="KAL2863420.1"/>
    <property type="molecule type" value="Genomic_DNA"/>
</dbReference>